<dbReference type="EMBL" id="AP008955">
    <property type="protein sequence ID" value="BAH44982.1"/>
    <property type="molecule type" value="Genomic_DNA"/>
</dbReference>
<protein>
    <submittedName>
        <fullName evidence="1">Uncharacterized protein</fullName>
    </submittedName>
</protein>
<reference evidence="1 2" key="1">
    <citation type="submission" date="2005-03" db="EMBL/GenBank/DDBJ databases">
        <title>Brevibacillus brevis strain 47, complete genome.</title>
        <authorList>
            <person name="Hosoyama A."/>
            <person name="Yamada R."/>
            <person name="Hongo Y."/>
            <person name="Terui Y."/>
            <person name="Ankai A."/>
            <person name="Masuyama W."/>
            <person name="Sekiguchi M."/>
            <person name="Takeda T."/>
            <person name="Asano K."/>
            <person name="Ohji S."/>
            <person name="Ichikawa N."/>
            <person name="Narita S."/>
            <person name="Aoki N."/>
            <person name="Miura H."/>
            <person name="Matsushita S."/>
            <person name="Sekigawa T."/>
            <person name="Yamagata H."/>
            <person name="Yoshikawa H."/>
            <person name="Udaka S."/>
            <person name="Tanikawa S."/>
            <person name="Fujita N."/>
        </authorList>
    </citation>
    <scope>NUCLEOTIDE SEQUENCE [LARGE SCALE GENOMIC DNA]</scope>
    <source>
        <strain evidence="2">47 / JCM 6285 / NBRC 100599</strain>
    </source>
</reference>
<dbReference type="KEGG" id="bbe:BBR47_40050"/>
<dbReference type="Proteomes" id="UP000001877">
    <property type="component" value="Chromosome"/>
</dbReference>
<dbReference type="STRING" id="358681.BBR47_40050"/>
<dbReference type="AlphaFoldDB" id="C0ZGS3"/>
<proteinExistence type="predicted"/>
<gene>
    <name evidence="1" type="ordered locus">BBR47_40050</name>
</gene>
<accession>C0ZGS3</accession>
<name>C0ZGS3_BREBN</name>
<dbReference type="HOGENOM" id="CLU_2218015_0_0_9"/>
<dbReference type="eggNOG" id="ENOG502ZFQS">
    <property type="taxonomic scope" value="Bacteria"/>
</dbReference>
<sequence length="106" mass="12662">MFWEAVMQFEGIDWTELSIYFEVVEQNYDGGQDEKVLILTKDFLRSTLMSDREPEVANGIRQFLAKLYKNSIEHKHNAPIWKGLLEVNDDFTLIKYTILLLEHMWY</sequence>
<keyword evidence="2" id="KW-1185">Reference proteome</keyword>
<organism evidence="1 2">
    <name type="scientific">Brevibacillus brevis (strain 47 / JCM 6285 / NBRC 100599)</name>
    <dbReference type="NCBI Taxonomy" id="358681"/>
    <lineage>
        <taxon>Bacteria</taxon>
        <taxon>Bacillati</taxon>
        <taxon>Bacillota</taxon>
        <taxon>Bacilli</taxon>
        <taxon>Bacillales</taxon>
        <taxon>Paenibacillaceae</taxon>
        <taxon>Brevibacillus</taxon>
    </lineage>
</organism>
<evidence type="ECO:0000313" key="2">
    <source>
        <dbReference type="Proteomes" id="UP000001877"/>
    </source>
</evidence>
<evidence type="ECO:0000313" key="1">
    <source>
        <dbReference type="EMBL" id="BAH44982.1"/>
    </source>
</evidence>